<proteinExistence type="predicted"/>
<evidence type="ECO:0000313" key="2">
    <source>
        <dbReference type="Proteomes" id="UP000735302"/>
    </source>
</evidence>
<evidence type="ECO:0000313" key="1">
    <source>
        <dbReference type="EMBL" id="GFO05043.1"/>
    </source>
</evidence>
<evidence type="ECO:0008006" key="3">
    <source>
        <dbReference type="Google" id="ProtNLM"/>
    </source>
</evidence>
<dbReference type="Proteomes" id="UP000735302">
    <property type="component" value="Unassembled WGS sequence"/>
</dbReference>
<organism evidence="1 2">
    <name type="scientific">Plakobranchus ocellatus</name>
    <dbReference type="NCBI Taxonomy" id="259542"/>
    <lineage>
        <taxon>Eukaryota</taxon>
        <taxon>Metazoa</taxon>
        <taxon>Spiralia</taxon>
        <taxon>Lophotrochozoa</taxon>
        <taxon>Mollusca</taxon>
        <taxon>Gastropoda</taxon>
        <taxon>Heterobranchia</taxon>
        <taxon>Euthyneura</taxon>
        <taxon>Panpulmonata</taxon>
        <taxon>Sacoglossa</taxon>
        <taxon>Placobranchoidea</taxon>
        <taxon>Plakobranchidae</taxon>
        <taxon>Plakobranchus</taxon>
    </lineage>
</organism>
<reference evidence="1 2" key="1">
    <citation type="journal article" date="2021" name="Elife">
        <title>Chloroplast acquisition without the gene transfer in kleptoplastic sea slugs, Plakobranchus ocellatus.</title>
        <authorList>
            <person name="Maeda T."/>
            <person name="Takahashi S."/>
            <person name="Yoshida T."/>
            <person name="Shimamura S."/>
            <person name="Takaki Y."/>
            <person name="Nagai Y."/>
            <person name="Toyoda A."/>
            <person name="Suzuki Y."/>
            <person name="Arimoto A."/>
            <person name="Ishii H."/>
            <person name="Satoh N."/>
            <person name="Nishiyama T."/>
            <person name="Hasebe M."/>
            <person name="Maruyama T."/>
            <person name="Minagawa J."/>
            <person name="Obokata J."/>
            <person name="Shigenobu S."/>
        </authorList>
    </citation>
    <scope>NUCLEOTIDE SEQUENCE [LARGE SCALE GENOMIC DNA]</scope>
</reference>
<keyword evidence="2" id="KW-1185">Reference proteome</keyword>
<dbReference type="AlphaFoldDB" id="A0AAV4AE15"/>
<name>A0AAV4AE15_9GAST</name>
<gene>
    <name evidence="1" type="ORF">PoB_003154800</name>
</gene>
<comment type="caution">
    <text evidence="1">The sequence shown here is derived from an EMBL/GenBank/DDBJ whole genome shotgun (WGS) entry which is preliminary data.</text>
</comment>
<protein>
    <recommendedName>
        <fullName evidence="3">Secreted protein</fullName>
    </recommendedName>
</protein>
<sequence length="102" mass="11448">MDNGPVLRVEGTLLFLVRAPSPANPAWWRPLGPRQTRRSNANSTEDLFRVLKRELCHSFSSGSSTFIFTPEMPVARGLGNTKLCHCHPGSEDKDRGSRIERE</sequence>
<accession>A0AAV4AE15</accession>
<dbReference type="EMBL" id="BLXT01003746">
    <property type="protein sequence ID" value="GFO05043.1"/>
    <property type="molecule type" value="Genomic_DNA"/>
</dbReference>